<dbReference type="InterPro" id="IPR021131">
    <property type="entry name" value="Ribosomal_uL15/eL18"/>
</dbReference>
<dbReference type="AlphaFoldDB" id="A0AAN6G9T2"/>
<sequence length="325" mass="34208">MSGSLFYQVGAKMRSMLVIRTAAQAVAAASSSAASSSAGPRLAAAFSSLSLSGSAASRVLAPSSSLSPAAASSAMQTRGYAVHPRRGLPTNPRFGLAKLGQLKPSQPPKTRRRLGRGPSSGRGGTSTRGHKGQKARAGNGKPTPGFAGGQTPLMRLFPKRGFISTHGREYIPVNLDRIQNWIDQGRLDPSQPITAYHLLHSRCVHKVRDGIKILGDGAHHLRTPINLIVSRASQKAIAAIEGTGGSVECRYYNASALRRLCYPHKFGSLNVAGKGNAEAVSPDPISKKDILWYSSPRNRGYLALRAAAGVSPSSPPATASQTQTK</sequence>
<name>A0AAN6G9T2_9BASI</name>
<comment type="similarity">
    <text evidence="1">Belongs to the universal ribosomal protein uL15 family.</text>
</comment>
<dbReference type="Proteomes" id="UP001176521">
    <property type="component" value="Unassembled WGS sequence"/>
</dbReference>
<evidence type="ECO:0000313" key="6">
    <source>
        <dbReference type="EMBL" id="KAK0528687.1"/>
    </source>
</evidence>
<evidence type="ECO:0000313" key="7">
    <source>
        <dbReference type="Proteomes" id="UP001176521"/>
    </source>
</evidence>
<dbReference type="PANTHER" id="PTHR12934">
    <property type="entry name" value="50S RIBOSOMAL PROTEIN L15"/>
    <property type="match status" value="1"/>
</dbReference>
<keyword evidence="3" id="KW-0687">Ribonucleoprotein</keyword>
<keyword evidence="7" id="KW-1185">Reference proteome</keyword>
<dbReference type="GO" id="GO:0003735">
    <property type="term" value="F:structural constituent of ribosome"/>
    <property type="evidence" value="ECO:0007669"/>
    <property type="project" value="InterPro"/>
</dbReference>
<dbReference type="InterPro" id="IPR005749">
    <property type="entry name" value="Ribosomal_uL15_bac-type"/>
</dbReference>
<organism evidence="6 7">
    <name type="scientific">Tilletia horrida</name>
    <dbReference type="NCBI Taxonomy" id="155126"/>
    <lineage>
        <taxon>Eukaryota</taxon>
        <taxon>Fungi</taxon>
        <taxon>Dikarya</taxon>
        <taxon>Basidiomycota</taxon>
        <taxon>Ustilaginomycotina</taxon>
        <taxon>Exobasidiomycetes</taxon>
        <taxon>Tilletiales</taxon>
        <taxon>Tilletiaceae</taxon>
        <taxon>Tilletia</taxon>
    </lineage>
</organism>
<evidence type="ECO:0000256" key="1">
    <source>
        <dbReference type="ARBA" id="ARBA00007320"/>
    </source>
</evidence>
<dbReference type="EMBL" id="JAPDMQ010000266">
    <property type="protein sequence ID" value="KAK0528687.1"/>
    <property type="molecule type" value="Genomic_DNA"/>
</dbReference>
<dbReference type="NCBIfam" id="TIGR01071">
    <property type="entry name" value="rplO_bact"/>
    <property type="match status" value="1"/>
</dbReference>
<accession>A0AAN6G9T2</accession>
<dbReference type="InterPro" id="IPR036227">
    <property type="entry name" value="Ribosomal_uL15/eL18_sf"/>
</dbReference>
<feature type="domain" description="Large ribosomal subunit protein uL15/eL18" evidence="5">
    <location>
        <begin position="172"/>
        <end position="248"/>
    </location>
</feature>
<dbReference type="GO" id="GO:0005762">
    <property type="term" value="C:mitochondrial large ribosomal subunit"/>
    <property type="evidence" value="ECO:0007669"/>
    <property type="project" value="TreeGrafter"/>
</dbReference>
<dbReference type="HAMAP" id="MF_01341">
    <property type="entry name" value="Ribosomal_uL15"/>
    <property type="match status" value="1"/>
</dbReference>
<reference evidence="6" key="1">
    <citation type="journal article" date="2023" name="PhytoFront">
        <title>Draft Genome Resources of Seven Strains of Tilletia horrida, Causal Agent of Kernel Smut of Rice.</title>
        <authorList>
            <person name="Khanal S."/>
            <person name="Antony Babu S."/>
            <person name="Zhou X.G."/>
        </authorList>
    </citation>
    <scope>NUCLEOTIDE SEQUENCE</scope>
    <source>
        <strain evidence="6">TX3</strain>
    </source>
</reference>
<dbReference type="GO" id="GO:0006412">
    <property type="term" value="P:translation"/>
    <property type="evidence" value="ECO:0007669"/>
    <property type="project" value="InterPro"/>
</dbReference>
<evidence type="ECO:0000256" key="4">
    <source>
        <dbReference type="SAM" id="MobiDB-lite"/>
    </source>
</evidence>
<comment type="caution">
    <text evidence="6">The sequence shown here is derived from an EMBL/GenBank/DDBJ whole genome shotgun (WGS) entry which is preliminary data.</text>
</comment>
<proteinExistence type="inferred from homology"/>
<feature type="region of interest" description="Disordered" evidence="4">
    <location>
        <begin position="77"/>
        <end position="151"/>
    </location>
</feature>
<dbReference type="Pfam" id="PF00828">
    <property type="entry name" value="Ribosomal_L27A"/>
    <property type="match status" value="1"/>
</dbReference>
<protein>
    <submittedName>
        <fullName evidence="6">YmL10</fullName>
    </submittedName>
</protein>
<gene>
    <name evidence="6" type="primary">MRPL10</name>
    <name evidence="6" type="ORF">OC842_004479</name>
</gene>
<dbReference type="Gene3D" id="3.100.10.10">
    <property type="match status" value="1"/>
</dbReference>
<dbReference type="PANTHER" id="PTHR12934:SF11">
    <property type="entry name" value="LARGE RIBOSOMAL SUBUNIT PROTEIN UL15M"/>
    <property type="match status" value="1"/>
</dbReference>
<evidence type="ECO:0000259" key="5">
    <source>
        <dbReference type="Pfam" id="PF00828"/>
    </source>
</evidence>
<evidence type="ECO:0000256" key="2">
    <source>
        <dbReference type="ARBA" id="ARBA00022980"/>
    </source>
</evidence>
<dbReference type="FunFam" id="3.100.10.10:FF:000011">
    <property type="entry name" value="50S ribosomal subunit protein L15"/>
    <property type="match status" value="1"/>
</dbReference>
<dbReference type="InterPro" id="IPR030878">
    <property type="entry name" value="Ribosomal_uL15"/>
</dbReference>
<keyword evidence="2" id="KW-0689">Ribosomal protein</keyword>
<evidence type="ECO:0000256" key="3">
    <source>
        <dbReference type="ARBA" id="ARBA00023274"/>
    </source>
</evidence>
<dbReference type="SUPFAM" id="SSF52080">
    <property type="entry name" value="Ribosomal proteins L15p and L18e"/>
    <property type="match status" value="1"/>
</dbReference>